<accession>A0A1R4G2E3</accession>
<organism evidence="1 2">
    <name type="scientific">Agrococcus casei LMG 22410</name>
    <dbReference type="NCBI Taxonomy" id="1255656"/>
    <lineage>
        <taxon>Bacteria</taxon>
        <taxon>Bacillati</taxon>
        <taxon>Actinomycetota</taxon>
        <taxon>Actinomycetes</taxon>
        <taxon>Micrococcales</taxon>
        <taxon>Microbacteriaceae</taxon>
        <taxon>Agrococcus</taxon>
    </lineage>
</organism>
<dbReference type="OrthoDB" id="5191158at2"/>
<dbReference type="AlphaFoldDB" id="A0A1R4G2E3"/>
<proteinExistence type="predicted"/>
<dbReference type="EMBL" id="FUHU01000036">
    <property type="protein sequence ID" value="SJM62285.1"/>
    <property type="molecule type" value="Genomic_DNA"/>
</dbReference>
<protein>
    <recommendedName>
        <fullName evidence="3">Fe-S oxidoreductase</fullName>
    </recommendedName>
</protein>
<sequence>MSLGLSIGRAARDAVRVQAGAGFAVATAGAKLWGRMLGGSFRKHGELTVVSDLPKWAFGRGGTCVGGVVLSNRELNDTVLEHEDVHRKQWRRYGLLFIPMYFAAGIDPLQNRFEIEADLVKGGYVKAR</sequence>
<keyword evidence="2" id="KW-1185">Reference proteome</keyword>
<dbReference type="GeneID" id="303173200"/>
<name>A0A1R4G2E3_9MICO</name>
<dbReference type="RefSeq" id="WP_086992070.1">
    <property type="nucleotide sequence ID" value="NZ_FUHU01000036.1"/>
</dbReference>
<evidence type="ECO:0008006" key="3">
    <source>
        <dbReference type="Google" id="ProtNLM"/>
    </source>
</evidence>
<reference evidence="1 2" key="1">
    <citation type="submission" date="2017-02" db="EMBL/GenBank/DDBJ databases">
        <authorList>
            <person name="Peterson S.W."/>
        </authorList>
    </citation>
    <scope>NUCLEOTIDE SEQUENCE [LARGE SCALE GENOMIC DNA]</scope>
    <source>
        <strain evidence="1 2">LMG 22410</strain>
    </source>
</reference>
<gene>
    <name evidence="1" type="ORF">CZ674_08235</name>
</gene>
<evidence type="ECO:0000313" key="2">
    <source>
        <dbReference type="Proteomes" id="UP000195787"/>
    </source>
</evidence>
<evidence type="ECO:0000313" key="1">
    <source>
        <dbReference type="EMBL" id="SJM62285.1"/>
    </source>
</evidence>
<dbReference type="Proteomes" id="UP000195787">
    <property type="component" value="Unassembled WGS sequence"/>
</dbReference>